<reference evidence="1 2" key="1">
    <citation type="submission" date="2015-12" db="EMBL/GenBank/DDBJ databases">
        <title>The genome of Folsomia candida.</title>
        <authorList>
            <person name="Faddeeva A."/>
            <person name="Derks M.F."/>
            <person name="Anvar Y."/>
            <person name="Smit S."/>
            <person name="Van Straalen N."/>
            <person name="Roelofs D."/>
        </authorList>
    </citation>
    <scope>NUCLEOTIDE SEQUENCE [LARGE SCALE GENOMIC DNA]</scope>
    <source>
        <strain evidence="1 2">VU population</strain>
        <tissue evidence="1">Whole body</tissue>
    </source>
</reference>
<proteinExistence type="predicted"/>
<evidence type="ECO:0000313" key="1">
    <source>
        <dbReference type="EMBL" id="OXA48509.1"/>
    </source>
</evidence>
<evidence type="ECO:0000313" key="2">
    <source>
        <dbReference type="Proteomes" id="UP000198287"/>
    </source>
</evidence>
<dbReference type="Proteomes" id="UP000198287">
    <property type="component" value="Unassembled WGS sequence"/>
</dbReference>
<name>A0A226DTI1_FOLCA</name>
<dbReference type="Gene3D" id="3.40.190.10">
    <property type="entry name" value="Periplasmic binding protein-like II"/>
    <property type="match status" value="1"/>
</dbReference>
<gene>
    <name evidence="1" type="ORF">Fcan01_16322</name>
</gene>
<sequence>MKTKLTNYFIGTICVLVLALVCWIFSGNAVVAKRQGIQFHGKCTPGDHCAWKNTACIDSTCRCQSGYEHLKHNDIHFCEEPIQLRNIATIEDHPSLIRNQTCLNSKTKSPNSCRASPCFTGFLIDLICKIDHEIKNLDNCTITVIKLANKSSSVRTARILKLLKQNKTDLILTPFNFLRNPNPYKKVMLDSAPFVWNAEKSVYLSLGFPLFASDAKWQMDLTINSLLEKKYIDELLTKWFHKGTSTLAKEKHVTPE</sequence>
<protein>
    <submittedName>
        <fullName evidence="1">Uncharacterized protein</fullName>
    </submittedName>
</protein>
<accession>A0A226DTI1</accession>
<dbReference type="AlphaFoldDB" id="A0A226DTI1"/>
<dbReference type="OrthoDB" id="5984008at2759"/>
<keyword evidence="2" id="KW-1185">Reference proteome</keyword>
<comment type="caution">
    <text evidence="1">The sequence shown here is derived from an EMBL/GenBank/DDBJ whole genome shotgun (WGS) entry which is preliminary data.</text>
</comment>
<dbReference type="EMBL" id="LNIX01000011">
    <property type="protein sequence ID" value="OXA48509.1"/>
    <property type="molecule type" value="Genomic_DNA"/>
</dbReference>
<organism evidence="1 2">
    <name type="scientific">Folsomia candida</name>
    <name type="common">Springtail</name>
    <dbReference type="NCBI Taxonomy" id="158441"/>
    <lineage>
        <taxon>Eukaryota</taxon>
        <taxon>Metazoa</taxon>
        <taxon>Ecdysozoa</taxon>
        <taxon>Arthropoda</taxon>
        <taxon>Hexapoda</taxon>
        <taxon>Collembola</taxon>
        <taxon>Entomobryomorpha</taxon>
        <taxon>Isotomoidea</taxon>
        <taxon>Isotomidae</taxon>
        <taxon>Proisotominae</taxon>
        <taxon>Folsomia</taxon>
    </lineage>
</organism>